<dbReference type="Pfam" id="PF10025">
    <property type="entry name" value="DUF2267"/>
    <property type="match status" value="1"/>
</dbReference>
<reference evidence="1 2" key="1">
    <citation type="submission" date="2019-08" db="EMBL/GenBank/DDBJ databases">
        <title>Complete genome sequence of Kushneria sp. YCWA18, a halophilic phosphate-solubilizing bacterium isolated from Daqiao saltern in China.</title>
        <authorList>
            <person name="Du G.-X."/>
            <person name="Qu L.-Y."/>
        </authorList>
    </citation>
    <scope>NUCLEOTIDE SEQUENCE [LARGE SCALE GENOMIC DNA]</scope>
    <source>
        <strain evidence="1 2">YCWA18</strain>
    </source>
</reference>
<name>A0A5C1A0C7_9GAMM</name>
<dbReference type="Proteomes" id="UP000322553">
    <property type="component" value="Chromosome"/>
</dbReference>
<protein>
    <submittedName>
        <fullName evidence="1">DUF2267 domain-containing protein</fullName>
    </submittedName>
</protein>
<gene>
    <name evidence="1" type="ORF">FY550_04840</name>
</gene>
<dbReference type="AlphaFoldDB" id="A0A5C1A0C7"/>
<dbReference type="InterPro" id="IPR018727">
    <property type="entry name" value="DUF2267"/>
</dbReference>
<evidence type="ECO:0000313" key="2">
    <source>
        <dbReference type="Proteomes" id="UP000322553"/>
    </source>
</evidence>
<accession>A0A5C1A0C7</accession>
<dbReference type="InterPro" id="IPR038282">
    <property type="entry name" value="DUF2267_sf"/>
</dbReference>
<sequence>MTCRTDSCYMTGRQVMSQNRPDVLSRSVQETDIWLQDLKKELDLDTPEQAYGALRAVLHTLRDRITVDMAASLSSQLPVMLTGIFFDGWKPADTPQKYHTAEEFLEHVRHHAVGHNELDVHQATRGVFHLLEQKLDQGQINRVTDQLPNEIQSLWPKAA</sequence>
<organism evidence="1 2">
    <name type="scientific">Kushneria phosphatilytica</name>
    <dbReference type="NCBI Taxonomy" id="657387"/>
    <lineage>
        <taxon>Bacteria</taxon>
        <taxon>Pseudomonadati</taxon>
        <taxon>Pseudomonadota</taxon>
        <taxon>Gammaproteobacteria</taxon>
        <taxon>Oceanospirillales</taxon>
        <taxon>Halomonadaceae</taxon>
        <taxon>Kushneria</taxon>
    </lineage>
</organism>
<dbReference type="Gene3D" id="1.10.490.110">
    <property type="entry name" value="Uncharacterized conserved protein DUF2267"/>
    <property type="match status" value="1"/>
</dbReference>
<dbReference type="KEGG" id="kuy:FY550_04840"/>
<proteinExistence type="predicted"/>
<dbReference type="EMBL" id="CP043420">
    <property type="protein sequence ID" value="QEL10529.1"/>
    <property type="molecule type" value="Genomic_DNA"/>
</dbReference>
<keyword evidence="2" id="KW-1185">Reference proteome</keyword>
<evidence type="ECO:0000313" key="1">
    <source>
        <dbReference type="EMBL" id="QEL10529.1"/>
    </source>
</evidence>